<dbReference type="Gene3D" id="3.10.129.10">
    <property type="entry name" value="Hotdog Thioesterase"/>
    <property type="match status" value="1"/>
</dbReference>
<evidence type="ECO:0000256" key="1">
    <source>
        <dbReference type="HAMAP-Rule" id="MF_00799"/>
    </source>
</evidence>
<dbReference type="InterPro" id="IPR029069">
    <property type="entry name" value="HotDog_dom_sf"/>
</dbReference>
<feature type="domain" description="FAS1-like dehydratase" evidence="2">
    <location>
        <begin position="16"/>
        <end position="137"/>
    </location>
</feature>
<reference evidence="3 4" key="1">
    <citation type="submission" date="2016-04" db="EMBL/GenBank/DDBJ databases">
        <title>Draft Genome Sequences of Staphylococcus capitis Strain H36, S. capitis Strain H65, S. cohnii Strain H62, S. hominis Strain H69, Mycobacterium iranicum Strain H39, Plantibacter sp. Strain H53, Pseudomonas oryzihabitans Strain H72, and Microbacterium sp. Strain H83, isolated from residential settings.</title>
        <authorList>
            <person name="Lymperopoulou D."/>
            <person name="Adams R.I."/>
            <person name="Lindow S."/>
            <person name="Coil D.A."/>
            <person name="Jospin G."/>
            <person name="Eisen J.A."/>
        </authorList>
    </citation>
    <scope>NUCLEOTIDE SEQUENCE [LARGE SCALE GENOMIC DNA]</scope>
    <source>
        <strain evidence="3 4">H39</strain>
    </source>
</reference>
<dbReference type="CDD" id="cd03441">
    <property type="entry name" value="R_hydratase_like"/>
    <property type="match status" value="1"/>
</dbReference>
<organism evidence="3 4">
    <name type="scientific">Mycolicibacterium iranicum</name>
    <name type="common">Mycobacterium iranicum</name>
    <dbReference type="NCBI Taxonomy" id="912594"/>
    <lineage>
        <taxon>Bacteria</taxon>
        <taxon>Bacillati</taxon>
        <taxon>Actinomycetota</taxon>
        <taxon>Actinomycetes</taxon>
        <taxon>Mycobacteriales</taxon>
        <taxon>Mycobacteriaceae</taxon>
        <taxon>Mycolicibacterium</taxon>
    </lineage>
</organism>
<dbReference type="InterPro" id="IPR016709">
    <property type="entry name" value="HadA-like"/>
</dbReference>
<gene>
    <name evidence="3" type="ORF">A4X20_09355</name>
</gene>
<dbReference type="InterPro" id="IPR039569">
    <property type="entry name" value="FAS1-like_DH_region"/>
</dbReference>
<comment type="caution">
    <text evidence="3">The sequence shown here is derived from an EMBL/GenBank/DDBJ whole genome shotgun (WGS) entry which is preliminary data.</text>
</comment>
<dbReference type="Pfam" id="PF13452">
    <property type="entry name" value="FAS1_DH_region"/>
    <property type="match status" value="1"/>
</dbReference>
<comment type="similarity">
    <text evidence="1">Belongs to the UPF0336 family.</text>
</comment>
<sequence length="181" mass="19946">MALKTDIRGMVWEYPDVFVVGREQIRQYANSVKAKDPASHDVAAASELGHTGLIAPPTFMSIFAVMIQNHFFQHVDVGLETLQIVQVDQKFLFHRPIQEGDRLRGALTIMTVDERFGADIVTTRNVLTDHTGAVVMESFTTLMGHEGDNSISAGWDPETGQVLRKPVQHVESEVAAATGTD</sequence>
<dbReference type="OrthoDB" id="5415111at2"/>
<dbReference type="HAMAP" id="MF_00799">
    <property type="entry name" value="UPF0336"/>
    <property type="match status" value="1"/>
</dbReference>
<dbReference type="AlphaFoldDB" id="A0A178LH73"/>
<dbReference type="STRING" id="912594.AWC12_07390"/>
<accession>A0A178LH73</accession>
<dbReference type="PIRSF" id="PIRSF018072">
    <property type="entry name" value="UCP018072"/>
    <property type="match status" value="1"/>
</dbReference>
<dbReference type="RefSeq" id="WP_064284752.1">
    <property type="nucleotide sequence ID" value="NZ_LWCS01000065.1"/>
</dbReference>
<proteinExistence type="inferred from homology"/>
<dbReference type="SUPFAM" id="SSF54637">
    <property type="entry name" value="Thioesterase/thiol ester dehydrase-isomerase"/>
    <property type="match status" value="1"/>
</dbReference>
<evidence type="ECO:0000313" key="3">
    <source>
        <dbReference type="EMBL" id="OAN30074.1"/>
    </source>
</evidence>
<dbReference type="EMBL" id="LWCS01000065">
    <property type="protein sequence ID" value="OAN30074.1"/>
    <property type="molecule type" value="Genomic_DNA"/>
</dbReference>
<dbReference type="NCBIfam" id="NF010244">
    <property type="entry name" value="PRK13691.1"/>
    <property type="match status" value="1"/>
</dbReference>
<dbReference type="Proteomes" id="UP000078396">
    <property type="component" value="Unassembled WGS sequence"/>
</dbReference>
<name>A0A178LH73_MYCIR</name>
<protein>
    <recommendedName>
        <fullName evidence="1">UPF0336 protein A4X20_09355</fullName>
    </recommendedName>
</protein>
<evidence type="ECO:0000313" key="4">
    <source>
        <dbReference type="Proteomes" id="UP000078396"/>
    </source>
</evidence>
<evidence type="ECO:0000259" key="2">
    <source>
        <dbReference type="Pfam" id="PF13452"/>
    </source>
</evidence>